<dbReference type="PANTHER" id="PTHR12308:SF73">
    <property type="entry name" value="ANOCTAMIN"/>
    <property type="match status" value="1"/>
</dbReference>
<protein>
    <submittedName>
        <fullName evidence="7">Ano10 protein</fullName>
    </submittedName>
</protein>
<dbReference type="Pfam" id="PF04547">
    <property type="entry name" value="Anoctamin"/>
    <property type="match status" value="1"/>
</dbReference>
<dbReference type="AlphaFoldDB" id="A0A812RZW3"/>
<organism evidence="7 8">
    <name type="scientific">Symbiodinium natans</name>
    <dbReference type="NCBI Taxonomy" id="878477"/>
    <lineage>
        <taxon>Eukaryota</taxon>
        <taxon>Sar</taxon>
        <taxon>Alveolata</taxon>
        <taxon>Dinophyceae</taxon>
        <taxon>Suessiales</taxon>
        <taxon>Symbiodiniaceae</taxon>
        <taxon>Symbiodinium</taxon>
    </lineage>
</organism>
<dbReference type="GO" id="GO:0016020">
    <property type="term" value="C:membrane"/>
    <property type="evidence" value="ECO:0007669"/>
    <property type="project" value="UniProtKB-SubCell"/>
</dbReference>
<dbReference type="Proteomes" id="UP000604046">
    <property type="component" value="Unassembled WGS sequence"/>
</dbReference>
<evidence type="ECO:0000256" key="1">
    <source>
        <dbReference type="ARBA" id="ARBA00004141"/>
    </source>
</evidence>
<evidence type="ECO:0000313" key="8">
    <source>
        <dbReference type="Proteomes" id="UP000604046"/>
    </source>
</evidence>
<proteinExistence type="predicted"/>
<evidence type="ECO:0000256" key="5">
    <source>
        <dbReference type="SAM" id="Phobius"/>
    </source>
</evidence>
<dbReference type="InterPro" id="IPR049452">
    <property type="entry name" value="Anoctamin_TM"/>
</dbReference>
<evidence type="ECO:0000313" key="7">
    <source>
        <dbReference type="EMBL" id="CAE7459849.1"/>
    </source>
</evidence>
<keyword evidence="3 5" id="KW-1133">Transmembrane helix</keyword>
<dbReference type="OrthoDB" id="185373at2759"/>
<reference evidence="7" key="1">
    <citation type="submission" date="2021-02" db="EMBL/GenBank/DDBJ databases">
        <authorList>
            <person name="Dougan E. K."/>
            <person name="Rhodes N."/>
            <person name="Thang M."/>
            <person name="Chan C."/>
        </authorList>
    </citation>
    <scope>NUCLEOTIDE SEQUENCE</scope>
</reference>
<sequence>MERVALVSGTPGESNSNPVIQADALQCSETDGAVDEAWVLGFTPSAVRREAEEQRLATRRVFRLKTPEGLIKTFIRWKPFRRSPGLTDGEAVEADSEFNSAQVLSLLYRCAYQAVLPRTSVDLAEEFRDLDLLCQRHSVLSLSLHGGVVEKVTALHDPSKSHRLYEVWPQLTGGLAPIPIESIVTYFGIHTAEYFAFLHEYATWLLLPAVLGIAVQVALSFGHDELNEVTERHISQAFMVFMSVWTTAFIEHWKRCRAGLHYQYGARQEDRQAEAECEAPAAYCVESKRLERVFADSPLPADSDSQVPTPSKDQEQGLAGLLILFRFLRTVVAMSCLAAAVSGIVYLLLRLGEVAEQESDNLIIQNAPVVIYLIVVSLMERLYQKGVSSLVQMEHHVSYAEHLKSLMSKTLFFQLVNYLGWFLYVAFCIQDLEYLRSQLFIFMTVKQAVAVAQEVLLPVLLQRFRRWQGKTTRASSKEQDAPAATPKTGRRCASLRRLGSCAVLGDGTSLERDVGRQLTLDKTDLCTEYQQLVVLFALTSSFAIAFPCGPLLALLHSYVSRRTDGYKFLMVNMLSAPSAADGVISDTWVEVLEALSVMSVMCNVAVLAVSGSRWTALSLAALEHGLLIFKAYLAWSVPDQPEWIRREDAAFQELSRYNDRLKDQKNEAKKL</sequence>
<evidence type="ECO:0000256" key="3">
    <source>
        <dbReference type="ARBA" id="ARBA00022989"/>
    </source>
</evidence>
<evidence type="ECO:0000259" key="6">
    <source>
        <dbReference type="Pfam" id="PF04547"/>
    </source>
</evidence>
<comment type="caution">
    <text evidence="7">The sequence shown here is derived from an EMBL/GenBank/DDBJ whole genome shotgun (WGS) entry which is preliminary data.</text>
</comment>
<dbReference type="PANTHER" id="PTHR12308">
    <property type="entry name" value="ANOCTAMIN"/>
    <property type="match status" value="1"/>
</dbReference>
<keyword evidence="2 5" id="KW-0812">Transmembrane</keyword>
<evidence type="ECO:0000256" key="4">
    <source>
        <dbReference type="ARBA" id="ARBA00023136"/>
    </source>
</evidence>
<name>A0A812RZW3_9DINO</name>
<feature type="transmembrane region" description="Helical" evidence="5">
    <location>
        <begin position="363"/>
        <end position="383"/>
    </location>
</feature>
<keyword evidence="4 5" id="KW-0472">Membrane</keyword>
<accession>A0A812RZW3</accession>
<feature type="transmembrane region" description="Helical" evidence="5">
    <location>
        <begin position="532"/>
        <end position="559"/>
    </location>
</feature>
<keyword evidence="8" id="KW-1185">Reference proteome</keyword>
<evidence type="ECO:0000256" key="2">
    <source>
        <dbReference type="ARBA" id="ARBA00022692"/>
    </source>
</evidence>
<feature type="transmembrane region" description="Helical" evidence="5">
    <location>
        <begin position="331"/>
        <end position="351"/>
    </location>
</feature>
<dbReference type="GO" id="GO:0005254">
    <property type="term" value="F:chloride channel activity"/>
    <property type="evidence" value="ECO:0007669"/>
    <property type="project" value="TreeGrafter"/>
</dbReference>
<dbReference type="EMBL" id="CAJNDS010002397">
    <property type="protein sequence ID" value="CAE7459849.1"/>
    <property type="molecule type" value="Genomic_DNA"/>
</dbReference>
<feature type="transmembrane region" description="Helical" evidence="5">
    <location>
        <begin position="411"/>
        <end position="427"/>
    </location>
</feature>
<dbReference type="InterPro" id="IPR007632">
    <property type="entry name" value="Anoctamin"/>
</dbReference>
<feature type="domain" description="Anoctamin transmembrane" evidence="6">
    <location>
        <begin position="184"/>
        <end position="647"/>
    </location>
</feature>
<gene>
    <name evidence="7" type="primary">Ano10</name>
    <name evidence="7" type="ORF">SNAT2548_LOCUS25516</name>
</gene>
<comment type="subcellular location">
    <subcellularLocation>
        <location evidence="1">Membrane</location>
        <topology evidence="1">Multi-pass membrane protein</topology>
    </subcellularLocation>
</comment>